<accession>A0A2N9DY91</accession>
<dbReference type="AlphaFoldDB" id="A0A2N9DY91"/>
<dbReference type="Proteomes" id="UP000238739">
    <property type="component" value="Unassembled WGS sequence"/>
</dbReference>
<name>A0A2N9DY91_9LACO</name>
<sequence length="40" mass="4593">MWTNLETAFELMLFGMGGVFLVLFVLFLTAKLLIKFLPVK</sequence>
<evidence type="ECO:0008006" key="4">
    <source>
        <dbReference type="Google" id="ProtNLM"/>
    </source>
</evidence>
<dbReference type="NCBIfam" id="NF040909">
    <property type="entry name" value="OadG_rel_small"/>
    <property type="match status" value="1"/>
</dbReference>
<keyword evidence="1" id="KW-1133">Transmembrane helix</keyword>
<dbReference type="EMBL" id="OGVC01000049">
    <property type="protein sequence ID" value="SPC40102.1"/>
    <property type="molecule type" value="Genomic_DNA"/>
</dbReference>
<feature type="transmembrane region" description="Helical" evidence="1">
    <location>
        <begin position="12"/>
        <end position="34"/>
    </location>
</feature>
<keyword evidence="1" id="KW-0472">Membrane</keyword>
<comment type="caution">
    <text evidence="2">The sequence shown here is derived from an EMBL/GenBank/DDBJ whole genome shotgun (WGS) entry which is preliminary data.</text>
</comment>
<dbReference type="RefSeq" id="WP_035438956.1">
    <property type="nucleotide sequence ID" value="NZ_CBCPIL010000009.1"/>
</dbReference>
<proteinExistence type="predicted"/>
<evidence type="ECO:0000256" key="1">
    <source>
        <dbReference type="SAM" id="Phobius"/>
    </source>
</evidence>
<reference evidence="2" key="1">
    <citation type="submission" date="2018-01" db="EMBL/GenBank/DDBJ databases">
        <authorList>
            <person name="Chaillou S."/>
        </authorList>
    </citation>
    <scope>NUCLEOTIDE SEQUENCE [LARGE SCALE GENOMIC DNA]</scope>
    <source>
        <strain evidence="2">MFPC41A2801</strain>
    </source>
</reference>
<gene>
    <name evidence="2" type="ORF">LFUMFP_70026</name>
</gene>
<organism evidence="2 3">
    <name type="scientific">Latilactobacillus fuchuensis</name>
    <dbReference type="NCBI Taxonomy" id="164393"/>
    <lineage>
        <taxon>Bacteria</taxon>
        <taxon>Bacillati</taxon>
        <taxon>Bacillota</taxon>
        <taxon>Bacilli</taxon>
        <taxon>Lactobacillales</taxon>
        <taxon>Lactobacillaceae</taxon>
        <taxon>Latilactobacillus</taxon>
    </lineage>
</organism>
<keyword evidence="3" id="KW-1185">Reference proteome</keyword>
<evidence type="ECO:0000313" key="3">
    <source>
        <dbReference type="Proteomes" id="UP000238739"/>
    </source>
</evidence>
<evidence type="ECO:0000313" key="2">
    <source>
        <dbReference type="EMBL" id="SPC40102.1"/>
    </source>
</evidence>
<keyword evidence="1" id="KW-0812">Transmembrane</keyword>
<protein>
    <recommendedName>
        <fullName evidence="4">Oxaloacetate decarboxylase, gamma chain family protein</fullName>
    </recommendedName>
</protein>